<accession>A0ABQ2CUD1</accession>
<evidence type="ECO:0000313" key="3">
    <source>
        <dbReference type="Proteomes" id="UP000632222"/>
    </source>
</evidence>
<proteinExistence type="predicted"/>
<keyword evidence="1" id="KW-0732">Signal</keyword>
<comment type="caution">
    <text evidence="2">The sequence shown here is derived from an EMBL/GenBank/DDBJ whole genome shotgun (WGS) entry which is preliminary data.</text>
</comment>
<feature type="signal peptide" evidence="1">
    <location>
        <begin position="1"/>
        <end position="18"/>
    </location>
</feature>
<dbReference type="Gene3D" id="2.40.160.20">
    <property type="match status" value="1"/>
</dbReference>
<evidence type="ECO:0000256" key="1">
    <source>
        <dbReference type="SAM" id="SignalP"/>
    </source>
</evidence>
<gene>
    <name evidence="2" type="ORF">GCM10008938_03080</name>
</gene>
<reference evidence="3" key="1">
    <citation type="journal article" date="2019" name="Int. J. Syst. Evol. Microbiol.">
        <title>The Global Catalogue of Microorganisms (GCM) 10K type strain sequencing project: providing services to taxonomists for standard genome sequencing and annotation.</title>
        <authorList>
            <consortium name="The Broad Institute Genomics Platform"/>
            <consortium name="The Broad Institute Genome Sequencing Center for Infectious Disease"/>
            <person name="Wu L."/>
            <person name="Ma J."/>
        </authorList>
    </citation>
    <scope>NUCLEOTIDE SEQUENCE [LARGE SCALE GENOMIC DNA]</scope>
    <source>
        <strain evidence="3">JCM 14370</strain>
    </source>
</reference>
<protein>
    <recommendedName>
        <fullName evidence="4">Outer membrane protein beta-barrel domain-containing protein</fullName>
    </recommendedName>
</protein>
<sequence length="157" mass="16043">MKKFVMVSILALMGSTLAAGKTYILGGSGADANFVSNGKGAAAFSASIGLGAEKFLGDFDGRLEASFGVFGGSFGMGLNADVLYPFGKSDVKPYIGAGLGFGIGNNSTSVMLRGVLGADFEFTKTASFFAELEPNVVFVGGGNSVNLSGRFGLKVFF</sequence>
<dbReference type="InterPro" id="IPR011250">
    <property type="entry name" value="OMP/PagP_B-barrel"/>
</dbReference>
<dbReference type="SUPFAM" id="SSF56925">
    <property type="entry name" value="OMPA-like"/>
    <property type="match status" value="1"/>
</dbReference>
<evidence type="ECO:0000313" key="2">
    <source>
        <dbReference type="EMBL" id="GGJ20263.1"/>
    </source>
</evidence>
<dbReference type="Proteomes" id="UP000632222">
    <property type="component" value="Unassembled WGS sequence"/>
</dbReference>
<feature type="chain" id="PRO_5046144918" description="Outer membrane protein beta-barrel domain-containing protein" evidence="1">
    <location>
        <begin position="19"/>
        <end position="157"/>
    </location>
</feature>
<keyword evidence="3" id="KW-1185">Reference proteome</keyword>
<name>A0ABQ2CUD1_9DEIO</name>
<evidence type="ECO:0008006" key="4">
    <source>
        <dbReference type="Google" id="ProtNLM"/>
    </source>
</evidence>
<organism evidence="2 3">
    <name type="scientific">Deinococcus roseus</name>
    <dbReference type="NCBI Taxonomy" id="392414"/>
    <lineage>
        <taxon>Bacteria</taxon>
        <taxon>Thermotogati</taxon>
        <taxon>Deinococcota</taxon>
        <taxon>Deinococci</taxon>
        <taxon>Deinococcales</taxon>
        <taxon>Deinococcaceae</taxon>
        <taxon>Deinococcus</taxon>
    </lineage>
</organism>
<dbReference type="RefSeq" id="WP_188998791.1">
    <property type="nucleotide sequence ID" value="NZ_BMOD01000001.1"/>
</dbReference>
<dbReference type="EMBL" id="BMOD01000001">
    <property type="protein sequence ID" value="GGJ20263.1"/>
    <property type="molecule type" value="Genomic_DNA"/>
</dbReference>